<gene>
    <name evidence="4" type="ORF">BDA99DRAFT_429045</name>
</gene>
<keyword evidence="5" id="KW-1185">Reference proteome</keyword>
<evidence type="ECO:0000256" key="3">
    <source>
        <dbReference type="SAM" id="Phobius"/>
    </source>
</evidence>
<sequence>MAHWYISRRRLFQRALFLLAISLACVFVIITFNSSLFRTIPLALPLFNSIPKYHNQWSYFPPTTIHHPNDKYNAAFVALVESNHLSISKLRRTMRDLEDNFNKHHNYPYIIFSNELLKTEHKELVSSLTKGDVIFHELDKYTYGFANDTDRGRADVATEKLKNVVVFGDNEEFRFRARFMAGLIFRHPALKDLDFYWRFDPGTEYTCPISFNPFQYMFENKLKLTFSIAPYEPFEAMPTLCDSLSKYLKDNPNLPDTDLKQLVKKENGKCTRCSFSSSFQVR</sequence>
<dbReference type="PANTHER" id="PTHR31121">
    <property type="entry name" value="ALPHA-1,2 MANNOSYLTRANSFERASE KTR1"/>
    <property type="match status" value="1"/>
</dbReference>
<comment type="similarity">
    <text evidence="1">Belongs to the glycosyltransferase 15 family.</text>
</comment>
<evidence type="ECO:0000313" key="5">
    <source>
        <dbReference type="Proteomes" id="UP001209540"/>
    </source>
</evidence>
<name>A0AAD5PJX0_9FUNG</name>
<protein>
    <submittedName>
        <fullName evidence="4">Nucleotide-diphospho-sugar transferase</fullName>
    </submittedName>
</protein>
<dbReference type="SUPFAM" id="SSF53448">
    <property type="entry name" value="Nucleotide-diphospho-sugar transferases"/>
    <property type="match status" value="1"/>
</dbReference>
<dbReference type="AlphaFoldDB" id="A0AAD5PJX0"/>
<dbReference type="InterPro" id="IPR029044">
    <property type="entry name" value="Nucleotide-diphossugar_trans"/>
</dbReference>
<evidence type="ECO:0000256" key="2">
    <source>
        <dbReference type="ARBA" id="ARBA00022679"/>
    </source>
</evidence>
<evidence type="ECO:0000313" key="4">
    <source>
        <dbReference type="EMBL" id="KAI9278551.1"/>
    </source>
</evidence>
<reference evidence="4" key="1">
    <citation type="journal article" date="2022" name="IScience">
        <title>Evolution of zygomycete secretomes and the origins of terrestrial fungal ecologies.</title>
        <authorList>
            <person name="Chang Y."/>
            <person name="Wang Y."/>
            <person name="Mondo S."/>
            <person name="Ahrendt S."/>
            <person name="Andreopoulos W."/>
            <person name="Barry K."/>
            <person name="Beard J."/>
            <person name="Benny G.L."/>
            <person name="Blankenship S."/>
            <person name="Bonito G."/>
            <person name="Cuomo C."/>
            <person name="Desiro A."/>
            <person name="Gervers K.A."/>
            <person name="Hundley H."/>
            <person name="Kuo A."/>
            <person name="LaButti K."/>
            <person name="Lang B.F."/>
            <person name="Lipzen A."/>
            <person name="O'Donnell K."/>
            <person name="Pangilinan J."/>
            <person name="Reynolds N."/>
            <person name="Sandor L."/>
            <person name="Smith M.E."/>
            <person name="Tsang A."/>
            <person name="Grigoriev I.V."/>
            <person name="Stajich J.E."/>
            <person name="Spatafora J.W."/>
        </authorList>
    </citation>
    <scope>NUCLEOTIDE SEQUENCE</scope>
    <source>
        <strain evidence="4">RSA 2281</strain>
    </source>
</reference>
<dbReference type="GO" id="GO:0005794">
    <property type="term" value="C:Golgi apparatus"/>
    <property type="evidence" value="ECO:0007669"/>
    <property type="project" value="TreeGrafter"/>
</dbReference>
<dbReference type="GO" id="GO:0000026">
    <property type="term" value="F:alpha-1,2-mannosyltransferase activity"/>
    <property type="evidence" value="ECO:0007669"/>
    <property type="project" value="TreeGrafter"/>
</dbReference>
<keyword evidence="3" id="KW-1133">Transmembrane helix</keyword>
<proteinExistence type="inferred from homology"/>
<comment type="caution">
    <text evidence="4">The sequence shown here is derived from an EMBL/GenBank/DDBJ whole genome shotgun (WGS) entry which is preliminary data.</text>
</comment>
<organism evidence="4 5">
    <name type="scientific">Phascolomyces articulosus</name>
    <dbReference type="NCBI Taxonomy" id="60185"/>
    <lineage>
        <taxon>Eukaryota</taxon>
        <taxon>Fungi</taxon>
        <taxon>Fungi incertae sedis</taxon>
        <taxon>Mucoromycota</taxon>
        <taxon>Mucoromycotina</taxon>
        <taxon>Mucoromycetes</taxon>
        <taxon>Mucorales</taxon>
        <taxon>Lichtheimiaceae</taxon>
        <taxon>Phascolomyces</taxon>
    </lineage>
</organism>
<keyword evidence="3" id="KW-0472">Membrane</keyword>
<reference evidence="4" key="2">
    <citation type="submission" date="2023-02" db="EMBL/GenBank/DDBJ databases">
        <authorList>
            <consortium name="DOE Joint Genome Institute"/>
            <person name="Mondo S.J."/>
            <person name="Chang Y."/>
            <person name="Wang Y."/>
            <person name="Ahrendt S."/>
            <person name="Andreopoulos W."/>
            <person name="Barry K."/>
            <person name="Beard J."/>
            <person name="Benny G.L."/>
            <person name="Blankenship S."/>
            <person name="Bonito G."/>
            <person name="Cuomo C."/>
            <person name="Desiro A."/>
            <person name="Gervers K.A."/>
            <person name="Hundley H."/>
            <person name="Kuo A."/>
            <person name="LaButti K."/>
            <person name="Lang B.F."/>
            <person name="Lipzen A."/>
            <person name="O'Donnell K."/>
            <person name="Pangilinan J."/>
            <person name="Reynolds N."/>
            <person name="Sandor L."/>
            <person name="Smith M.W."/>
            <person name="Tsang A."/>
            <person name="Grigoriev I.V."/>
            <person name="Stajich J.E."/>
            <person name="Spatafora J.W."/>
        </authorList>
    </citation>
    <scope>NUCLEOTIDE SEQUENCE</scope>
    <source>
        <strain evidence="4">RSA 2281</strain>
    </source>
</reference>
<dbReference type="EMBL" id="JAIXMP010000001">
    <property type="protein sequence ID" value="KAI9278551.1"/>
    <property type="molecule type" value="Genomic_DNA"/>
</dbReference>
<dbReference type="InterPro" id="IPR002685">
    <property type="entry name" value="Glyco_trans_15"/>
</dbReference>
<dbReference type="PANTHER" id="PTHR31121:SF6">
    <property type="entry name" value="ALPHA-1,2 MANNOSYLTRANSFERASE KTR1"/>
    <property type="match status" value="1"/>
</dbReference>
<dbReference type="GO" id="GO:0000032">
    <property type="term" value="P:cell wall mannoprotein biosynthetic process"/>
    <property type="evidence" value="ECO:0007669"/>
    <property type="project" value="TreeGrafter"/>
</dbReference>
<dbReference type="GO" id="GO:0016020">
    <property type="term" value="C:membrane"/>
    <property type="evidence" value="ECO:0007669"/>
    <property type="project" value="InterPro"/>
</dbReference>
<dbReference type="GO" id="GO:0006487">
    <property type="term" value="P:protein N-linked glycosylation"/>
    <property type="evidence" value="ECO:0007669"/>
    <property type="project" value="TreeGrafter"/>
</dbReference>
<evidence type="ECO:0000256" key="1">
    <source>
        <dbReference type="ARBA" id="ARBA00007677"/>
    </source>
</evidence>
<feature type="transmembrane region" description="Helical" evidence="3">
    <location>
        <begin position="12"/>
        <end position="32"/>
    </location>
</feature>
<keyword evidence="3" id="KW-0812">Transmembrane</keyword>
<dbReference type="Proteomes" id="UP001209540">
    <property type="component" value="Unassembled WGS sequence"/>
</dbReference>
<accession>A0AAD5PJX0</accession>
<keyword evidence="2 4" id="KW-0808">Transferase</keyword>
<dbReference type="Gene3D" id="3.90.550.10">
    <property type="entry name" value="Spore Coat Polysaccharide Biosynthesis Protein SpsA, Chain A"/>
    <property type="match status" value="1"/>
</dbReference>
<dbReference type="Pfam" id="PF01793">
    <property type="entry name" value="Glyco_transf_15"/>
    <property type="match status" value="1"/>
</dbReference>